<evidence type="ECO:0000313" key="1">
    <source>
        <dbReference type="EMBL" id="CAB4152903.1"/>
    </source>
</evidence>
<accession>A0A6J5N6Q4</accession>
<dbReference type="SUPFAM" id="SSF53756">
    <property type="entry name" value="UDP-Glycosyltransferase/glycogen phosphorylase"/>
    <property type="match status" value="1"/>
</dbReference>
<dbReference type="EMBL" id="LR796573">
    <property type="protein sequence ID" value="CAB4152903.1"/>
    <property type="molecule type" value="Genomic_DNA"/>
</dbReference>
<reference evidence="1" key="1">
    <citation type="submission" date="2020-04" db="EMBL/GenBank/DDBJ databases">
        <authorList>
            <person name="Chiriac C."/>
            <person name="Salcher M."/>
            <person name="Ghai R."/>
            <person name="Kavagutti S V."/>
        </authorList>
    </citation>
    <scope>NUCLEOTIDE SEQUENCE</scope>
</reference>
<name>A0A6J5N6Q4_9CAUD</name>
<proteinExistence type="predicted"/>
<evidence type="ECO:0008006" key="2">
    <source>
        <dbReference type="Google" id="ProtNLM"/>
    </source>
</evidence>
<sequence>MRILCITSANSGVGLHRIMMPIVHLEKEYALITDVLNDEVLEQGWDIVLMNRMLNEIDAKQMDTWRTKYGFKLVVDNDDYWELSETHLLFYRYKYNNISKQITDYLEIADLCTCTHERLAEEISIYNKNVHILPNALPYGKEQFQDNKTEDYKVRLFWSGSGTHERDINILRQPFKRLQGMNIRTVIAGYNDGEKPIWDKMIDAFTCGLKLNPTIYNYAKVTEYMGAYTDSDISVIPLVDNKFNAMKSNLKVLETAAKKNPAIVSHVNPYLDMPVHYVKSQKDWYKHIKDLVSDEAMRKESGDKLFEFCKKNYNFDGINLDRKYIYNKLIDANI</sequence>
<dbReference type="Gene3D" id="3.40.50.2000">
    <property type="entry name" value="Glycogen Phosphorylase B"/>
    <property type="match status" value="1"/>
</dbReference>
<protein>
    <recommendedName>
        <fullName evidence="2">RfaG Glycosyltransferase</fullName>
    </recommendedName>
</protein>
<organism evidence="1">
    <name type="scientific">uncultured Caudovirales phage</name>
    <dbReference type="NCBI Taxonomy" id="2100421"/>
    <lineage>
        <taxon>Viruses</taxon>
        <taxon>Duplodnaviria</taxon>
        <taxon>Heunggongvirae</taxon>
        <taxon>Uroviricota</taxon>
        <taxon>Caudoviricetes</taxon>
        <taxon>Peduoviridae</taxon>
        <taxon>Maltschvirus</taxon>
        <taxon>Maltschvirus maltsch</taxon>
    </lineage>
</organism>
<gene>
    <name evidence="1" type="ORF">UFOVP614_38</name>
</gene>